<gene>
    <name evidence="2" type="ORF">HYH02_010518</name>
</gene>
<feature type="region of interest" description="Disordered" evidence="1">
    <location>
        <begin position="927"/>
        <end position="948"/>
    </location>
</feature>
<dbReference type="GO" id="GO:0044528">
    <property type="term" value="P:regulation of mitochondrial mRNA stability"/>
    <property type="evidence" value="ECO:0007669"/>
    <property type="project" value="TreeGrafter"/>
</dbReference>
<dbReference type="PANTHER" id="PTHR21228:SF40">
    <property type="entry name" value="LD45607P"/>
    <property type="match status" value="1"/>
</dbReference>
<dbReference type="Proteomes" id="UP000613740">
    <property type="component" value="Unassembled WGS sequence"/>
</dbReference>
<dbReference type="GO" id="GO:0003723">
    <property type="term" value="F:RNA binding"/>
    <property type="evidence" value="ECO:0007669"/>
    <property type="project" value="TreeGrafter"/>
</dbReference>
<feature type="region of interest" description="Disordered" evidence="1">
    <location>
        <begin position="1014"/>
        <end position="1033"/>
    </location>
</feature>
<reference evidence="2" key="1">
    <citation type="journal article" date="2020" name="bioRxiv">
        <title>Comparative genomics of Chlamydomonas.</title>
        <authorList>
            <person name="Craig R.J."/>
            <person name="Hasan A.R."/>
            <person name="Ness R.W."/>
            <person name="Keightley P.D."/>
        </authorList>
    </citation>
    <scope>NUCLEOTIDE SEQUENCE</scope>
    <source>
        <strain evidence="2">CCAP 11/173</strain>
    </source>
</reference>
<feature type="region of interest" description="Disordered" evidence="1">
    <location>
        <begin position="128"/>
        <end position="173"/>
    </location>
</feature>
<dbReference type="GO" id="GO:0005759">
    <property type="term" value="C:mitochondrial matrix"/>
    <property type="evidence" value="ECO:0007669"/>
    <property type="project" value="TreeGrafter"/>
</dbReference>
<accession>A0A835W764</accession>
<dbReference type="GO" id="GO:0009507">
    <property type="term" value="C:chloroplast"/>
    <property type="evidence" value="ECO:0007669"/>
    <property type="project" value="GOC"/>
</dbReference>
<evidence type="ECO:0000313" key="3">
    <source>
        <dbReference type="Proteomes" id="UP000613740"/>
    </source>
</evidence>
<proteinExistence type="predicted"/>
<dbReference type="AlphaFoldDB" id="A0A835W764"/>
<dbReference type="PANTHER" id="PTHR21228">
    <property type="entry name" value="FAST LEU-RICH DOMAIN-CONTAINING"/>
    <property type="match status" value="1"/>
</dbReference>
<feature type="compositionally biased region" description="Pro residues" evidence="1">
    <location>
        <begin position="320"/>
        <end position="330"/>
    </location>
</feature>
<feature type="compositionally biased region" description="Gly residues" evidence="1">
    <location>
        <begin position="132"/>
        <end position="152"/>
    </location>
</feature>
<feature type="compositionally biased region" description="Low complexity" evidence="1">
    <location>
        <begin position="153"/>
        <end position="168"/>
    </location>
</feature>
<dbReference type="OrthoDB" id="550610at2759"/>
<feature type="region of interest" description="Disordered" evidence="1">
    <location>
        <begin position="185"/>
        <end position="251"/>
    </location>
</feature>
<feature type="compositionally biased region" description="Pro residues" evidence="1">
    <location>
        <begin position="189"/>
        <end position="198"/>
    </location>
</feature>
<dbReference type="GO" id="GO:1901259">
    <property type="term" value="P:chloroplast rRNA processing"/>
    <property type="evidence" value="ECO:0007669"/>
    <property type="project" value="TreeGrafter"/>
</dbReference>
<keyword evidence="3" id="KW-1185">Reference proteome</keyword>
<dbReference type="InterPro" id="IPR050870">
    <property type="entry name" value="FAST_kinase"/>
</dbReference>
<feature type="compositionally biased region" description="Low complexity" evidence="1">
    <location>
        <begin position="932"/>
        <end position="948"/>
    </location>
</feature>
<evidence type="ECO:0000313" key="2">
    <source>
        <dbReference type="EMBL" id="KAG2439888.1"/>
    </source>
</evidence>
<feature type="region of interest" description="Disordered" evidence="1">
    <location>
        <begin position="8"/>
        <end position="48"/>
    </location>
</feature>
<evidence type="ECO:0008006" key="4">
    <source>
        <dbReference type="Google" id="ProtNLM"/>
    </source>
</evidence>
<organism evidence="2 3">
    <name type="scientific">Chlamydomonas schloesseri</name>
    <dbReference type="NCBI Taxonomy" id="2026947"/>
    <lineage>
        <taxon>Eukaryota</taxon>
        <taxon>Viridiplantae</taxon>
        <taxon>Chlorophyta</taxon>
        <taxon>core chlorophytes</taxon>
        <taxon>Chlorophyceae</taxon>
        <taxon>CS clade</taxon>
        <taxon>Chlamydomonadales</taxon>
        <taxon>Chlamydomonadaceae</taxon>
        <taxon>Chlamydomonas</taxon>
    </lineage>
</organism>
<dbReference type="EMBL" id="JAEHOD010000039">
    <property type="protein sequence ID" value="KAG2439888.1"/>
    <property type="molecule type" value="Genomic_DNA"/>
</dbReference>
<dbReference type="GO" id="GO:0035770">
    <property type="term" value="C:ribonucleoprotein granule"/>
    <property type="evidence" value="ECO:0007669"/>
    <property type="project" value="TreeGrafter"/>
</dbReference>
<feature type="compositionally biased region" description="Polar residues" evidence="1">
    <location>
        <begin position="14"/>
        <end position="25"/>
    </location>
</feature>
<dbReference type="GO" id="GO:0000963">
    <property type="term" value="P:mitochondrial RNA processing"/>
    <property type="evidence" value="ECO:0007669"/>
    <property type="project" value="TreeGrafter"/>
</dbReference>
<feature type="compositionally biased region" description="Pro residues" evidence="1">
    <location>
        <begin position="218"/>
        <end position="228"/>
    </location>
</feature>
<sequence>MRLAQFIGDMLQAGPSTRNTDATSYSRDSRGGRGSSGSIRRAPRGRETTASIAAVSASGAERGSSGGPRTLDARAVTRDISTARSWVQLAEVVAAAGGPAALNEIHLAAAISRLAKLDLAPDPDVAARVSRSGGGAGNLGGGMGPGGSGSGTGRASLLGGAGPSPVGSTSGGGAGVGLAAGAMKGLAGAPPPPPPAPGGLPLSGFGTRHAAGPLPLSGVPPPPQPLPAPLGLTQRMPFRGAAGTPGLGSSSAVAAPAASAATADAGADADATVDPAGSPQELCVLLLEALAKRFNGGSSSHHHHHRVGDGMAPPQRRTSQPPPPSPPPPRVLANSVWGAVRLYLDLWPEQQAHHQQHHPHQKQSRRAAAVALRALLRHVPAAAATRSLQPQHVSNLLYSLARLQQAAPQVLQLLPDAAPAGGGGRQPGAVHAFAEAEQYGARGKEELQWCELDAAALAWALVDAATPMLQAQAQAATDASSAAAAGTGRLRERPSEDSFGPQALSNALWALAVLGVCPPRPWLATWLRSAATVLPAADPQHMSNMLWALARFQIQPGASWIRAALQAAALKAPAFTPQGLCNTLWALAKLECADALLELSAPPTSSRPSSSDASLQRPLLLPLLAALRGAAGGCSGQDVANGMWALARLRLLLPQAVRLRRRLDVRQGPAATADAVTATAWAVSAALQAAGEALLLRSARQLHSYSPQQLANTAWAAERLALQPPPEWVAALWPAATAALPAMRSEELVATAMAAVRLRLRPPAEWVERVLEVTWQMMEQDQADEEQAAQAQAQVQAGVNAEAVEEEMEGEGEEDGEDVEAHTRALHSLPPVRATGRLLASLLWCVVAWRPRLPASWTAALLRRLEALAARERMLEPQQLAAVLQALARMRLRPDRLMGGWTRRVMELHVRSQLAAAAAAASSGTADEVVDGSGAEARAPPGGAGSSYPDAQAARMILWAAVHLTAADDAPRCSGDRDSRLCVAGSLPVPVAEALALSAAGCCGAPVTGAGAGAGADGAHDLQHSSSGAGGDAAAAAAPLPEAEAEAAAAPCGASLALWALAAGVAAAPLPAASLRRLVAAAAAGLPAAGGRELASLARSLAALGFRPGQTFRAAFESRLEALVVVDVVVAAAAPGARQRPSALGEPRVEEPGVVSSGMDSGAGAVVCGGGGDARVAMGGRPGLTGAQAAAVLRGCAELRWRLPPRLAAQLARL</sequence>
<name>A0A835W764_9CHLO</name>
<evidence type="ECO:0000256" key="1">
    <source>
        <dbReference type="SAM" id="MobiDB-lite"/>
    </source>
</evidence>
<comment type="caution">
    <text evidence="2">The sequence shown here is derived from an EMBL/GenBank/DDBJ whole genome shotgun (WGS) entry which is preliminary data.</text>
</comment>
<feature type="region of interest" description="Disordered" evidence="1">
    <location>
        <begin position="296"/>
        <end position="332"/>
    </location>
</feature>
<feature type="compositionally biased region" description="Low complexity" evidence="1">
    <location>
        <begin position="199"/>
        <end position="217"/>
    </location>
</feature>
<protein>
    <recommendedName>
        <fullName evidence="4">RAP domain-containing protein</fullName>
    </recommendedName>
</protein>